<feature type="region of interest" description="Disordered" evidence="7">
    <location>
        <begin position="88"/>
        <end position="110"/>
    </location>
</feature>
<evidence type="ECO:0000256" key="6">
    <source>
        <dbReference type="PIRNR" id="PIRNR018300"/>
    </source>
</evidence>
<name>A0A1M2VVA0_TRAPU</name>
<accession>A0A1M2VVA0</accession>
<dbReference type="EMBL" id="MNAD01000628">
    <property type="protein sequence ID" value="OJT11537.1"/>
    <property type="molecule type" value="Genomic_DNA"/>
</dbReference>
<feature type="domain" description="DNA polymerase alpha subunit B OB" evidence="9">
    <location>
        <begin position="159"/>
        <end position="278"/>
    </location>
</feature>
<dbReference type="GO" id="GO:0005658">
    <property type="term" value="C:alpha DNA polymerase:primase complex"/>
    <property type="evidence" value="ECO:0007669"/>
    <property type="project" value="TreeGrafter"/>
</dbReference>
<dbReference type="Gene3D" id="3.60.21.60">
    <property type="match status" value="2"/>
</dbReference>
<dbReference type="OrthoDB" id="336885at2759"/>
<sequence>MAGEVSVIEAELKSHFGDDLDQSLLAECVKVCQLYNITGERFYYKREAMRMNRPPDQFSLKDIQEVKAMIKRELDRENINKRFAKGKLSGPQSRNFARGGGTPVKPVRRQDGFDLPRFQESKFSVAGPSRVNYVGPSMDEGARKKRTYRYMYEKVSERSEVLDDRIDHFGELVKAYYDVEELGDPSAVTEEEVTVVGRIVHDADTSSGSVKLNEASLVLESSRMMGSGARVPLRFDADVKVRRGVRNGGGQGMFPGAIVALKGKNGGGGSFYVTEILSLPPLDPSSGVQVKSETVETHFSMFIACGPFTPEADLAYRPLQNLISKLKEAKPAVVLLTGPFIDATHPAIKVGDVDATPREMFQIELVNRLREFLDASPGSTVLLVPSTRDILSDHAVFPQCELPRALCNDPRIRLLPNPARFTLNGVHVAASSVDVLFHLRKEEFFKRAAEVEPQSQSPTASPEGPDAMANLCRHILQQRSFYPIFPVPLDLAHDVNLDVTHSDTLYLCPQEDETEEDGEDARNDPSRARCAPDVLVVPSRLKHFSKIVDNTVAVNPSFLTKATYAVLEYAGHGAPGPAKDRIKVEIHRLEA</sequence>
<dbReference type="Pfam" id="PF22062">
    <property type="entry name" value="OB_DPOA2"/>
    <property type="match status" value="1"/>
</dbReference>
<evidence type="ECO:0000256" key="3">
    <source>
        <dbReference type="ARBA" id="ARBA00018596"/>
    </source>
</evidence>
<feature type="domain" description="DNA polymerase alpha/delta/epsilon subunit B" evidence="8">
    <location>
        <begin position="302"/>
        <end position="545"/>
    </location>
</feature>
<organism evidence="10 11">
    <name type="scientific">Trametes pubescens</name>
    <name type="common">White-rot fungus</name>
    <dbReference type="NCBI Taxonomy" id="154538"/>
    <lineage>
        <taxon>Eukaryota</taxon>
        <taxon>Fungi</taxon>
        <taxon>Dikarya</taxon>
        <taxon>Basidiomycota</taxon>
        <taxon>Agaricomycotina</taxon>
        <taxon>Agaricomycetes</taxon>
        <taxon>Polyporales</taxon>
        <taxon>Polyporaceae</taxon>
        <taxon>Trametes</taxon>
    </lineage>
</organism>
<dbReference type="InterPro" id="IPR016722">
    <property type="entry name" value="DNA_pol_alpha_bsu"/>
</dbReference>
<evidence type="ECO:0000313" key="10">
    <source>
        <dbReference type="EMBL" id="OJT11537.1"/>
    </source>
</evidence>
<proteinExistence type="inferred from homology"/>
<dbReference type="PANTHER" id="PTHR23061">
    <property type="entry name" value="DNA POLYMERASE 2 ALPHA 70 KDA SUBUNIT"/>
    <property type="match status" value="1"/>
</dbReference>
<dbReference type="GO" id="GO:0003677">
    <property type="term" value="F:DNA binding"/>
    <property type="evidence" value="ECO:0007669"/>
    <property type="project" value="InterPro"/>
</dbReference>
<dbReference type="GO" id="GO:0006270">
    <property type="term" value="P:DNA replication initiation"/>
    <property type="evidence" value="ECO:0007669"/>
    <property type="project" value="TreeGrafter"/>
</dbReference>
<protein>
    <recommendedName>
        <fullName evidence="3 6">DNA polymerase alpha subunit B</fullName>
    </recommendedName>
</protein>
<evidence type="ECO:0000256" key="5">
    <source>
        <dbReference type="ARBA" id="ARBA00023242"/>
    </source>
</evidence>
<keyword evidence="5 6" id="KW-0539">Nucleus</keyword>
<dbReference type="InterPro" id="IPR054300">
    <property type="entry name" value="OB_DPOA2"/>
</dbReference>
<evidence type="ECO:0000256" key="7">
    <source>
        <dbReference type="SAM" id="MobiDB-lite"/>
    </source>
</evidence>
<evidence type="ECO:0000256" key="4">
    <source>
        <dbReference type="ARBA" id="ARBA00022705"/>
    </source>
</evidence>
<dbReference type="OMA" id="PFLDIEH"/>
<reference evidence="10 11" key="1">
    <citation type="submission" date="2016-10" db="EMBL/GenBank/DDBJ databases">
        <title>Genome sequence of the basidiomycete white-rot fungus Trametes pubescens.</title>
        <authorList>
            <person name="Makela M.R."/>
            <person name="Granchi Z."/>
            <person name="Peng M."/>
            <person name="De Vries R.P."/>
            <person name="Grigoriev I."/>
            <person name="Riley R."/>
            <person name="Hilden K."/>
        </authorList>
    </citation>
    <scope>NUCLEOTIDE SEQUENCE [LARGE SCALE GENOMIC DNA]</scope>
    <source>
        <strain evidence="10 11">FBCC735</strain>
    </source>
</reference>
<dbReference type="AlphaFoldDB" id="A0A1M2VVA0"/>
<dbReference type="PANTHER" id="PTHR23061:SF12">
    <property type="entry name" value="DNA POLYMERASE ALPHA SUBUNIT B"/>
    <property type="match status" value="1"/>
</dbReference>
<comment type="caution">
    <text evidence="10">The sequence shown here is derived from an EMBL/GenBank/DDBJ whole genome shotgun (WGS) entry which is preliminary data.</text>
</comment>
<evidence type="ECO:0000256" key="1">
    <source>
        <dbReference type="ARBA" id="ARBA00004123"/>
    </source>
</evidence>
<dbReference type="InterPro" id="IPR007185">
    <property type="entry name" value="DNA_pol_a/d/e_bsu"/>
</dbReference>
<evidence type="ECO:0000256" key="2">
    <source>
        <dbReference type="ARBA" id="ARBA00007299"/>
    </source>
</evidence>
<comment type="subcellular location">
    <subcellularLocation>
        <location evidence="1 6">Nucleus</location>
    </subcellularLocation>
</comment>
<dbReference type="PIRSF" id="PIRSF018300">
    <property type="entry name" value="DNA_pol_alph_2"/>
    <property type="match status" value="1"/>
</dbReference>
<keyword evidence="4 6" id="KW-0235">DNA replication</keyword>
<evidence type="ECO:0000259" key="9">
    <source>
        <dbReference type="Pfam" id="PF22062"/>
    </source>
</evidence>
<evidence type="ECO:0000313" key="11">
    <source>
        <dbReference type="Proteomes" id="UP000184267"/>
    </source>
</evidence>
<dbReference type="Pfam" id="PF04042">
    <property type="entry name" value="DNA_pol_E_B"/>
    <property type="match status" value="1"/>
</dbReference>
<dbReference type="STRING" id="154538.A0A1M2VVA0"/>
<evidence type="ECO:0000259" key="8">
    <source>
        <dbReference type="Pfam" id="PF04042"/>
    </source>
</evidence>
<keyword evidence="11" id="KW-1185">Reference proteome</keyword>
<dbReference type="Proteomes" id="UP000184267">
    <property type="component" value="Unassembled WGS sequence"/>
</dbReference>
<gene>
    <name evidence="10" type="ORF">TRAPUB_11955</name>
</gene>
<comment type="similarity">
    <text evidence="2 6">Belongs to the DNA polymerase alpha subunit B family.</text>
</comment>
<comment type="function">
    <text evidence="6">Accessory subunit of the DNA polymerase alpha complex (also known as the alpha DNA polymerase-primase complex) which plays an essential role in the initiation of DNA synthesis.</text>
</comment>